<keyword evidence="3" id="KW-1185">Reference proteome</keyword>
<dbReference type="GeneID" id="80348313"/>
<evidence type="ECO:0000256" key="1">
    <source>
        <dbReference type="SAM" id="Phobius"/>
    </source>
</evidence>
<evidence type="ECO:0000313" key="3">
    <source>
        <dbReference type="Proteomes" id="UP000516173"/>
    </source>
</evidence>
<dbReference type="KEGG" id="nwl:NWFMUON74_38020"/>
<keyword evidence="1" id="KW-0472">Membrane</keyword>
<feature type="transmembrane region" description="Helical" evidence="1">
    <location>
        <begin position="84"/>
        <end position="104"/>
    </location>
</feature>
<dbReference type="EMBL" id="AP023396">
    <property type="protein sequence ID" value="BCK56030.1"/>
    <property type="molecule type" value="Genomic_DNA"/>
</dbReference>
<name>A0A7G1KLU8_9NOCA</name>
<gene>
    <name evidence="2" type="ORF">NWFMUON74_38020</name>
</gene>
<evidence type="ECO:0000313" key="2">
    <source>
        <dbReference type="EMBL" id="BCK56030.1"/>
    </source>
</evidence>
<dbReference type="AlphaFoldDB" id="A0A7G1KLU8"/>
<feature type="transmembrane region" description="Helical" evidence="1">
    <location>
        <begin position="55"/>
        <end position="77"/>
    </location>
</feature>
<keyword evidence="1" id="KW-0812">Transmembrane</keyword>
<dbReference type="Proteomes" id="UP000516173">
    <property type="component" value="Chromosome"/>
</dbReference>
<dbReference type="RefSeq" id="WP_187683181.1">
    <property type="nucleotide sequence ID" value="NZ_AP023396.1"/>
</dbReference>
<reference evidence="2 3" key="1">
    <citation type="submission" date="2020-08" db="EMBL/GenBank/DDBJ databases">
        <title>Genome Sequencing of Nocardia wallacei strain FMUON74 and assembly.</title>
        <authorList>
            <person name="Toyokawa M."/>
            <person name="Uesaka K."/>
        </authorList>
    </citation>
    <scope>NUCLEOTIDE SEQUENCE [LARGE SCALE GENOMIC DNA]</scope>
    <source>
        <strain evidence="2 3">FMUON74</strain>
    </source>
</reference>
<keyword evidence="1" id="KW-1133">Transmembrane helix</keyword>
<proteinExistence type="predicted"/>
<feature type="transmembrane region" description="Helical" evidence="1">
    <location>
        <begin position="110"/>
        <end position="130"/>
    </location>
</feature>
<accession>A0A7G1KLU8</accession>
<organism evidence="2 3">
    <name type="scientific">Nocardia wallacei</name>
    <dbReference type="NCBI Taxonomy" id="480035"/>
    <lineage>
        <taxon>Bacteria</taxon>
        <taxon>Bacillati</taxon>
        <taxon>Actinomycetota</taxon>
        <taxon>Actinomycetes</taxon>
        <taxon>Mycobacteriales</taxon>
        <taxon>Nocardiaceae</taxon>
        <taxon>Nocardia</taxon>
    </lineage>
</organism>
<protein>
    <submittedName>
        <fullName evidence="2">Uncharacterized protein</fullName>
    </submittedName>
</protein>
<sequence>MATRSTRHIGDRHSVLALVSGLVAIWALAGAAGLATGIVELGTAVEERIPLDSPVLAAVALAVVVGVPQALTAGLAVRADPRAPAVAMIAGGLLIGWIVLQAYTIEVFSWLQPVCVAAGLVVLSLGMALPPDPRRRLMPR</sequence>